<comment type="caution">
    <text evidence="2">The sequence shown here is derived from an EMBL/GenBank/DDBJ whole genome shotgun (WGS) entry which is preliminary data.</text>
</comment>
<reference evidence="2 3" key="1">
    <citation type="journal article" date="2018" name="New Phytol.">
        <title>Phylogenomics of Endogonaceae and evolution of mycorrhizas within Mucoromycota.</title>
        <authorList>
            <person name="Chang Y."/>
            <person name="Desiro A."/>
            <person name="Na H."/>
            <person name="Sandor L."/>
            <person name="Lipzen A."/>
            <person name="Clum A."/>
            <person name="Barry K."/>
            <person name="Grigoriev I.V."/>
            <person name="Martin F.M."/>
            <person name="Stajich J.E."/>
            <person name="Smith M.E."/>
            <person name="Bonito G."/>
            <person name="Spatafora J.W."/>
        </authorList>
    </citation>
    <scope>NUCLEOTIDE SEQUENCE [LARGE SCALE GENOMIC DNA]</scope>
    <source>
        <strain evidence="2 3">AD002</strain>
    </source>
</reference>
<evidence type="ECO:0000256" key="1">
    <source>
        <dbReference type="SAM" id="MobiDB-lite"/>
    </source>
</evidence>
<protein>
    <submittedName>
        <fullName evidence="2">Uncharacterized protein</fullName>
    </submittedName>
</protein>
<accession>A0A433QHP6</accession>
<keyword evidence="3" id="KW-1185">Reference proteome</keyword>
<evidence type="ECO:0000313" key="3">
    <source>
        <dbReference type="Proteomes" id="UP000274822"/>
    </source>
</evidence>
<dbReference type="Proteomes" id="UP000274822">
    <property type="component" value="Unassembled WGS sequence"/>
</dbReference>
<proteinExistence type="predicted"/>
<name>A0A433QHP6_9FUNG</name>
<dbReference type="AlphaFoldDB" id="A0A433QHP6"/>
<organism evidence="2 3">
    <name type="scientific">Jimgerdemannia flammicorona</name>
    <dbReference type="NCBI Taxonomy" id="994334"/>
    <lineage>
        <taxon>Eukaryota</taxon>
        <taxon>Fungi</taxon>
        <taxon>Fungi incertae sedis</taxon>
        <taxon>Mucoromycota</taxon>
        <taxon>Mucoromycotina</taxon>
        <taxon>Endogonomycetes</taxon>
        <taxon>Endogonales</taxon>
        <taxon>Endogonaceae</taxon>
        <taxon>Jimgerdemannia</taxon>
    </lineage>
</organism>
<sequence>MACTLRTRCGRADQIFEYEVSQRAILRFLALNKDIIIAGELEQIVKFTDLRRNDHKRPDEEIPSHDSPSHR</sequence>
<gene>
    <name evidence="2" type="ORF">BC938DRAFT_480795</name>
</gene>
<evidence type="ECO:0000313" key="2">
    <source>
        <dbReference type="EMBL" id="RUS29322.1"/>
    </source>
</evidence>
<dbReference type="EMBL" id="RBNJ01005300">
    <property type="protein sequence ID" value="RUS29322.1"/>
    <property type="molecule type" value="Genomic_DNA"/>
</dbReference>
<feature type="region of interest" description="Disordered" evidence="1">
    <location>
        <begin position="52"/>
        <end position="71"/>
    </location>
</feature>